<protein>
    <recommendedName>
        <fullName evidence="1">PRTase-CE domain-containing protein</fullName>
    </recommendedName>
</protein>
<dbReference type="Pfam" id="PF24390">
    <property type="entry name" value="PRTase-CE"/>
    <property type="match status" value="1"/>
</dbReference>
<sequence>MKDINAQALLAQVMDWKDPEVVGRNASVLQLLADYKYNHYQRFGPGRQFIESLALWLNQFEKGDRQSALDLVQDKLIFISEREISHLVKLSYPDVIVQDRLRLVAEENEIPPYKVATLSKHRRFEELRIRSLYLGLSDGAHTNELRRASNGAINNEQIWQAYELGDAKAEDMLEALRKSLAAANFTEPGGTGPSDKERFSLIWLVDDFSGSGNTYIRYDANERKFKGKIKKIYERIYEGDLINPDYYEVSLLLYVATRQAIDHIEYWSERFTNEKGYKPLRVQVLHPIEKYSSLSAFRDPSIIEISKQDRYYDERASDEHIKIGGTDDAKLGFAACALPLILSHNTPNNSIYTLWGPEENSFFGLFPRVSRHREL</sequence>
<reference evidence="2 3" key="1">
    <citation type="submission" date="2020-11" db="EMBL/GenBank/DDBJ databases">
        <authorList>
            <person name="Lassalle F."/>
        </authorList>
    </citation>
    <scope>NUCLEOTIDE SEQUENCE [LARGE SCALE GENOMIC DNA]</scope>
    <source>
        <strain evidence="2 3">AB21</strain>
    </source>
</reference>
<proteinExistence type="predicted"/>
<feature type="domain" description="PRTase-CE" evidence="1">
    <location>
        <begin position="56"/>
        <end position="368"/>
    </location>
</feature>
<name>A0ABN7JYJ9_9HYPH</name>
<evidence type="ECO:0000259" key="1">
    <source>
        <dbReference type="Pfam" id="PF24390"/>
    </source>
</evidence>
<dbReference type="Proteomes" id="UP000601041">
    <property type="component" value="Unassembled WGS sequence"/>
</dbReference>
<dbReference type="EMBL" id="CABFWE030000011">
    <property type="protein sequence ID" value="CAD7047968.1"/>
    <property type="molecule type" value="Genomic_DNA"/>
</dbReference>
<gene>
    <name evidence="2" type="ORF">RHAB21_03850</name>
</gene>
<organism evidence="2 3">
    <name type="scientific">Pseudorhizobium halotolerans</name>
    <dbReference type="NCBI Taxonomy" id="1233081"/>
    <lineage>
        <taxon>Bacteria</taxon>
        <taxon>Pseudomonadati</taxon>
        <taxon>Pseudomonadota</taxon>
        <taxon>Alphaproteobacteria</taxon>
        <taxon>Hyphomicrobiales</taxon>
        <taxon>Rhizobiaceae</taxon>
        <taxon>Rhizobium/Agrobacterium group</taxon>
        <taxon>Pseudorhizobium</taxon>
    </lineage>
</organism>
<accession>A0ABN7JYJ9</accession>
<dbReference type="RefSeq" id="WP_142588945.1">
    <property type="nucleotide sequence ID" value="NZ_CABFWE030000011.1"/>
</dbReference>
<evidence type="ECO:0000313" key="3">
    <source>
        <dbReference type="Proteomes" id="UP000601041"/>
    </source>
</evidence>
<dbReference type="InterPro" id="IPR056920">
    <property type="entry name" value="PRTase-CE"/>
</dbReference>
<evidence type="ECO:0000313" key="2">
    <source>
        <dbReference type="EMBL" id="CAD7047968.1"/>
    </source>
</evidence>
<keyword evidence="3" id="KW-1185">Reference proteome</keyword>
<comment type="caution">
    <text evidence="2">The sequence shown here is derived from an EMBL/GenBank/DDBJ whole genome shotgun (WGS) entry which is preliminary data.</text>
</comment>